<dbReference type="InterPro" id="IPR039426">
    <property type="entry name" value="TonB-dep_rcpt-like"/>
</dbReference>
<evidence type="ECO:0000256" key="10">
    <source>
        <dbReference type="ARBA" id="ARBA00023237"/>
    </source>
</evidence>
<keyword evidence="7" id="KW-0406">Ion transport</keyword>
<keyword evidence="5 11" id="KW-0812">Transmembrane</keyword>
<evidence type="ECO:0000256" key="2">
    <source>
        <dbReference type="ARBA" id="ARBA00022448"/>
    </source>
</evidence>
<keyword evidence="17" id="KW-1185">Reference proteome</keyword>
<evidence type="ECO:0000313" key="16">
    <source>
        <dbReference type="EMBL" id="KAA5804754.1"/>
    </source>
</evidence>
<keyword evidence="4" id="KW-0410">Iron transport</keyword>
<keyword evidence="13" id="KW-0732">Signal</keyword>
<evidence type="ECO:0000256" key="1">
    <source>
        <dbReference type="ARBA" id="ARBA00004571"/>
    </source>
</evidence>
<evidence type="ECO:0000256" key="12">
    <source>
        <dbReference type="RuleBase" id="RU003357"/>
    </source>
</evidence>
<dbReference type="Gene3D" id="2.40.170.20">
    <property type="entry name" value="TonB-dependent receptor, beta-barrel domain"/>
    <property type="match status" value="1"/>
</dbReference>
<dbReference type="PROSITE" id="PS52016">
    <property type="entry name" value="TONB_DEPENDENT_REC_3"/>
    <property type="match status" value="1"/>
</dbReference>
<evidence type="ECO:0000256" key="11">
    <source>
        <dbReference type="PROSITE-ProRule" id="PRU01360"/>
    </source>
</evidence>
<evidence type="ECO:0000256" key="3">
    <source>
        <dbReference type="ARBA" id="ARBA00022452"/>
    </source>
</evidence>
<evidence type="ECO:0000256" key="9">
    <source>
        <dbReference type="ARBA" id="ARBA00023136"/>
    </source>
</evidence>
<comment type="similarity">
    <text evidence="11 12">Belongs to the TonB-dependent receptor family.</text>
</comment>
<dbReference type="Pfam" id="PF07715">
    <property type="entry name" value="Plug"/>
    <property type="match status" value="1"/>
</dbReference>
<dbReference type="EMBL" id="VWOJ01000001">
    <property type="protein sequence ID" value="KAA5804754.1"/>
    <property type="molecule type" value="Genomic_DNA"/>
</dbReference>
<gene>
    <name evidence="16" type="ORF">F1654_01755</name>
</gene>
<evidence type="ECO:0000256" key="13">
    <source>
        <dbReference type="SAM" id="SignalP"/>
    </source>
</evidence>
<protein>
    <submittedName>
        <fullName evidence="16">TonB-dependent receptor</fullName>
    </submittedName>
</protein>
<keyword evidence="8 12" id="KW-0798">TonB box</keyword>
<dbReference type="Proteomes" id="UP000325122">
    <property type="component" value="Unassembled WGS sequence"/>
</dbReference>
<keyword evidence="9 11" id="KW-0472">Membrane</keyword>
<organism evidence="16 17">
    <name type="scientific">Alkalicaulis satelles</name>
    <dbReference type="NCBI Taxonomy" id="2609175"/>
    <lineage>
        <taxon>Bacteria</taxon>
        <taxon>Pseudomonadati</taxon>
        <taxon>Pseudomonadota</taxon>
        <taxon>Alphaproteobacteria</taxon>
        <taxon>Maricaulales</taxon>
        <taxon>Maricaulaceae</taxon>
        <taxon>Alkalicaulis</taxon>
    </lineage>
</organism>
<feature type="domain" description="TonB-dependent receptor plug" evidence="15">
    <location>
        <begin position="51"/>
        <end position="160"/>
    </location>
</feature>
<sequence>MTIRRKVISSAVLLASVSWLPVTAAAAAQEAGASETRDVVTVTARRREESLQDVPVSVTAYSGAQLEAIGAQDITRIAQTTPNVTLEVSRGTNSTLTAFIRGIGQQDPVAGFEAGVGIYIDDVYLNRPQAAVLDIFDVERIEVLRGPQGTLYGRNTVGGAVKYVTRRLSDEPSFSARMNVGSYDQFDVIVSGSAPLSDAFRVGGAVANLTRSGFGTNLTTGQDNYNKRVLAGRISAEFEPDDRIFIRAVYDRIEDTSNPRGGHRLIPSLLTGAPVLDNVFDTRGGLDVVDQKIEGQGVSLSGDIQINDQWTFRSITAWREDSSTTPIDFDSLPGADLDVPALYDNEQFSQEFQLVYSGDRLNGIIGAYYLDAEASTVFDVLLATTGDVLGLPGLNAQTFGNVETETWSVFADFTYDLTPEWSVSLGARYTSDKRASRVLRRTYIGGFSEFFGGSPTLVAVTSDFDGSDSWTDFSPRISVSYQPDAANNFYASFSQGFKGGSFDPRGQTTAAAAAGIDEFEFMRFNPETVNAYEAGWKFTQGGYRHALAFFYNDYTDVQVPGSIGVDTTGDGVFDTFTGVTTNAGAATLWGIEYEGFLGLAEDAFTSGDTLDLNWAIGYLNGEYDEFIDAFGVDISDQAVIQNTPEWMASGTLNYTVPLSNGALSVINTLAYRGSYSQFEIPNPTLDQDGYTLWNASVVWNSNDGRWQAGVHGRNLTDERYKVSGYNFINADGTPNLGLEGTLTAFYGDPRTVTATIAFRY</sequence>
<evidence type="ECO:0000256" key="8">
    <source>
        <dbReference type="ARBA" id="ARBA00023077"/>
    </source>
</evidence>
<dbReference type="Pfam" id="PF00593">
    <property type="entry name" value="TonB_dep_Rec_b-barrel"/>
    <property type="match status" value="1"/>
</dbReference>
<dbReference type="GO" id="GO:0009279">
    <property type="term" value="C:cell outer membrane"/>
    <property type="evidence" value="ECO:0007669"/>
    <property type="project" value="UniProtKB-SubCell"/>
</dbReference>
<dbReference type="RefSeq" id="WP_150021785.1">
    <property type="nucleotide sequence ID" value="NZ_VWOJ01000001.1"/>
</dbReference>
<proteinExistence type="inferred from homology"/>
<dbReference type="PANTHER" id="PTHR32552">
    <property type="entry name" value="FERRICHROME IRON RECEPTOR-RELATED"/>
    <property type="match status" value="1"/>
</dbReference>
<keyword evidence="16" id="KW-0675">Receptor</keyword>
<reference evidence="16 17" key="1">
    <citation type="submission" date="2019-09" db="EMBL/GenBank/DDBJ databases">
        <authorList>
            <person name="Kevbrin V."/>
            <person name="Grouzdev D.S."/>
        </authorList>
    </citation>
    <scope>NUCLEOTIDE SEQUENCE [LARGE SCALE GENOMIC DNA]</scope>
    <source>
        <strain evidence="16 17">G-192</strain>
    </source>
</reference>
<comment type="caution">
    <text evidence="16">The sequence shown here is derived from an EMBL/GenBank/DDBJ whole genome shotgun (WGS) entry which is preliminary data.</text>
</comment>
<evidence type="ECO:0000256" key="7">
    <source>
        <dbReference type="ARBA" id="ARBA00023065"/>
    </source>
</evidence>
<dbReference type="InterPro" id="IPR012910">
    <property type="entry name" value="Plug_dom"/>
</dbReference>
<dbReference type="CDD" id="cd01347">
    <property type="entry name" value="ligand_gated_channel"/>
    <property type="match status" value="1"/>
</dbReference>
<keyword evidence="3 11" id="KW-1134">Transmembrane beta strand</keyword>
<keyword evidence="2 11" id="KW-0813">Transport</keyword>
<evidence type="ECO:0000256" key="5">
    <source>
        <dbReference type="ARBA" id="ARBA00022692"/>
    </source>
</evidence>
<accession>A0A5M6ZLZ0</accession>
<evidence type="ECO:0000256" key="6">
    <source>
        <dbReference type="ARBA" id="ARBA00023004"/>
    </source>
</evidence>
<evidence type="ECO:0000259" key="14">
    <source>
        <dbReference type="Pfam" id="PF00593"/>
    </source>
</evidence>
<evidence type="ECO:0000259" key="15">
    <source>
        <dbReference type="Pfam" id="PF07715"/>
    </source>
</evidence>
<evidence type="ECO:0000313" key="17">
    <source>
        <dbReference type="Proteomes" id="UP000325122"/>
    </source>
</evidence>
<feature type="domain" description="TonB-dependent receptor-like beta-barrel" evidence="14">
    <location>
        <begin position="277"/>
        <end position="715"/>
    </location>
</feature>
<dbReference type="InterPro" id="IPR036942">
    <property type="entry name" value="Beta-barrel_TonB_sf"/>
</dbReference>
<dbReference type="SUPFAM" id="SSF56935">
    <property type="entry name" value="Porins"/>
    <property type="match status" value="1"/>
</dbReference>
<dbReference type="GO" id="GO:0006826">
    <property type="term" value="P:iron ion transport"/>
    <property type="evidence" value="ECO:0007669"/>
    <property type="project" value="UniProtKB-KW"/>
</dbReference>
<feature type="chain" id="PRO_5024457247" evidence="13">
    <location>
        <begin position="25"/>
        <end position="760"/>
    </location>
</feature>
<keyword evidence="6" id="KW-0408">Iron</keyword>
<dbReference type="AlphaFoldDB" id="A0A5M6ZLZ0"/>
<evidence type="ECO:0000256" key="4">
    <source>
        <dbReference type="ARBA" id="ARBA00022496"/>
    </source>
</evidence>
<keyword evidence="10 11" id="KW-0998">Cell outer membrane</keyword>
<dbReference type="InterPro" id="IPR000531">
    <property type="entry name" value="Beta-barrel_TonB"/>
</dbReference>
<name>A0A5M6ZLZ0_9PROT</name>
<dbReference type="PANTHER" id="PTHR32552:SF81">
    <property type="entry name" value="TONB-DEPENDENT OUTER MEMBRANE RECEPTOR"/>
    <property type="match status" value="1"/>
</dbReference>
<comment type="subcellular location">
    <subcellularLocation>
        <location evidence="1 11">Cell outer membrane</location>
        <topology evidence="1 11">Multi-pass membrane protein</topology>
    </subcellularLocation>
</comment>
<feature type="signal peptide" evidence="13">
    <location>
        <begin position="1"/>
        <end position="24"/>
    </location>
</feature>